<comment type="caution">
    <text evidence="1">The sequence shown here is derived from an EMBL/GenBank/DDBJ whole genome shotgun (WGS) entry which is preliminary data.</text>
</comment>
<sequence length="391" mass="45169">MDGRIIQIENQVRFLGILFDRKLVFLPHVKYLRKRCERALNILKVLSNTSWGADRLSLQRIYRATILAKLDYCSAIYGSVRKIVSEKLDPIHHSALRLCSGAFRTSPTSSLYVDCYEPPLEIRRQILSLHYYLRISSNTRHPCHGFQLRPFLHRLQQARSSSVPTFSTRMHNLMKDFNLHKVPISPQPSFLPPWKDSEFKYLNPFSSFDKSNTSDTIIQQLFADHRLRFHDFVPIYTDGSKLSSRVSFAVVFPKSVSTFTLLPFCSIFTAEITAVFHALKQILKCPIGIAGNEQADSNAHSATHFSHEPVPVCDLKKYIKSCLQMKWQIHWDQEINNKLHSIKPIIENWSEDVNRKRGTMLTRLRIGHTRFTHRHLLLGEPASTCPHCSCL</sequence>
<keyword evidence="2" id="KW-1185">Reference proteome</keyword>
<dbReference type="AlphaFoldDB" id="A0A4Y2K6N9"/>
<reference evidence="1 2" key="1">
    <citation type="journal article" date="2019" name="Sci. Rep.">
        <title>Orb-weaving spider Araneus ventricosus genome elucidates the spidroin gene catalogue.</title>
        <authorList>
            <person name="Kono N."/>
            <person name="Nakamura H."/>
            <person name="Ohtoshi R."/>
            <person name="Moran D.A.P."/>
            <person name="Shinohara A."/>
            <person name="Yoshida Y."/>
            <person name="Fujiwara M."/>
            <person name="Mori M."/>
            <person name="Tomita M."/>
            <person name="Arakawa K."/>
        </authorList>
    </citation>
    <scope>NUCLEOTIDE SEQUENCE [LARGE SCALE GENOMIC DNA]</scope>
</reference>
<organism evidence="1 2">
    <name type="scientific">Araneus ventricosus</name>
    <name type="common">Orbweaver spider</name>
    <name type="synonym">Epeira ventricosa</name>
    <dbReference type="NCBI Taxonomy" id="182803"/>
    <lineage>
        <taxon>Eukaryota</taxon>
        <taxon>Metazoa</taxon>
        <taxon>Ecdysozoa</taxon>
        <taxon>Arthropoda</taxon>
        <taxon>Chelicerata</taxon>
        <taxon>Arachnida</taxon>
        <taxon>Araneae</taxon>
        <taxon>Araneomorphae</taxon>
        <taxon>Entelegynae</taxon>
        <taxon>Araneoidea</taxon>
        <taxon>Araneidae</taxon>
        <taxon>Araneus</taxon>
    </lineage>
</organism>
<dbReference type="Proteomes" id="UP000499080">
    <property type="component" value="Unassembled WGS sequence"/>
</dbReference>
<accession>A0A4Y2K6N9</accession>
<evidence type="ECO:0008006" key="3">
    <source>
        <dbReference type="Google" id="ProtNLM"/>
    </source>
</evidence>
<evidence type="ECO:0000313" key="1">
    <source>
        <dbReference type="EMBL" id="GBM97609.1"/>
    </source>
</evidence>
<dbReference type="EMBL" id="BGPR01004251">
    <property type="protein sequence ID" value="GBM97609.1"/>
    <property type="molecule type" value="Genomic_DNA"/>
</dbReference>
<protein>
    <recommendedName>
        <fullName evidence="3">RNase H type-1 domain-containing protein</fullName>
    </recommendedName>
</protein>
<name>A0A4Y2K6N9_ARAVE</name>
<evidence type="ECO:0000313" key="2">
    <source>
        <dbReference type="Proteomes" id="UP000499080"/>
    </source>
</evidence>
<proteinExistence type="predicted"/>
<dbReference type="OrthoDB" id="6433748at2759"/>
<gene>
    <name evidence="1" type="ORF">AVEN_165867_1</name>
</gene>
<dbReference type="InterPro" id="IPR012337">
    <property type="entry name" value="RNaseH-like_sf"/>
</dbReference>
<dbReference type="SUPFAM" id="SSF53098">
    <property type="entry name" value="Ribonuclease H-like"/>
    <property type="match status" value="1"/>
</dbReference>